<feature type="compositionally biased region" description="Basic residues" evidence="1">
    <location>
        <begin position="228"/>
        <end position="237"/>
    </location>
</feature>
<gene>
    <name evidence="3" type="ORF">EC973_006758</name>
</gene>
<feature type="domain" description="PH" evidence="2">
    <location>
        <begin position="318"/>
        <end position="442"/>
    </location>
</feature>
<dbReference type="Gene3D" id="2.30.29.30">
    <property type="entry name" value="Pleckstrin-homology domain (PH domain)/Phosphotyrosine-binding domain (PTB)"/>
    <property type="match status" value="1"/>
</dbReference>
<evidence type="ECO:0000313" key="3">
    <source>
        <dbReference type="EMBL" id="KAF7727993.1"/>
    </source>
</evidence>
<dbReference type="OrthoDB" id="5865767at2759"/>
<proteinExistence type="predicted"/>
<dbReference type="PANTHER" id="PTHR37283">
    <property type="entry name" value="PH DOMAIN-CONTAINING PROTEIN YHR131C"/>
    <property type="match status" value="1"/>
</dbReference>
<dbReference type="EMBL" id="JABAYA010000045">
    <property type="protein sequence ID" value="KAF7727993.1"/>
    <property type="molecule type" value="Genomic_DNA"/>
</dbReference>
<feature type="compositionally biased region" description="Low complexity" evidence="1">
    <location>
        <begin position="269"/>
        <end position="281"/>
    </location>
</feature>
<comment type="caution">
    <text evidence="3">The sequence shown here is derived from an EMBL/GenBank/DDBJ whole genome shotgun (WGS) entry which is preliminary data.</text>
</comment>
<dbReference type="Pfam" id="PF15410">
    <property type="entry name" value="PH_9"/>
    <property type="match status" value="1"/>
</dbReference>
<feature type="region of interest" description="Disordered" evidence="1">
    <location>
        <begin position="198"/>
        <end position="288"/>
    </location>
</feature>
<name>A0A8H7BYI9_9FUNG</name>
<reference evidence="3" key="1">
    <citation type="submission" date="2020-01" db="EMBL/GenBank/DDBJ databases">
        <title>Genome Sequencing of Three Apophysomyces-Like Fungal Strains Confirms a Novel Fungal Genus in the Mucoromycota with divergent Burkholderia-like Endosymbiotic Bacteria.</title>
        <authorList>
            <person name="Stajich J.E."/>
            <person name="Macias A.M."/>
            <person name="Carter-House D."/>
            <person name="Lovett B."/>
            <person name="Kasson L.R."/>
            <person name="Berry K."/>
            <person name="Grigoriev I."/>
            <person name="Chang Y."/>
            <person name="Spatafora J."/>
            <person name="Kasson M.T."/>
        </authorList>
    </citation>
    <scope>NUCLEOTIDE SEQUENCE</scope>
    <source>
        <strain evidence="3">NRRL A-21654</strain>
    </source>
</reference>
<dbReference type="AlphaFoldDB" id="A0A8H7BYI9"/>
<feature type="compositionally biased region" description="Pro residues" evidence="1">
    <location>
        <begin position="249"/>
        <end position="268"/>
    </location>
</feature>
<sequence>MVQTLTYPSDHGISSSAGLPSILLFSLSLQHCIPVFEKKNVDVPKFLAMSEPTDFINLGISDTADCHRLAYFVRAVHSRLGYSYSSFSSSLPSLSTTISSPTAGWTTPTDSMFGGLPNEPELFLENDDHETDQQSIMRVVDAALPWLSAQPSPSPLPFLSPFTKPDLMTASPLGKRPSRKQSFKGKLSIRDSTISSISTNASTIDESASASTTLPSPPPPYEPPTSTRRPRSSRKTPRPTSLPAYLCPPNSPGSPPPCMPEVPVPPLPSSSSSSPLHPSSPITDSHEASMLKRWERSKSMVLPREEEGREELPPYKCTVFKMGYIYLKREMDGSGMKSRWRYWRKVYAELWGTVLRIYRVAPKENENYYLPRLPFFHRWRRQYYTPLATISLGGAEAVRALDYFKRPNALRLKTAEGSQMLIRLPTHIEMISWIEHLQAAINISLDLECRPMPKFITLPARGLNAPIVTSRTIELERIRDQRRREQGESLI</sequence>
<evidence type="ECO:0000256" key="1">
    <source>
        <dbReference type="SAM" id="MobiDB-lite"/>
    </source>
</evidence>
<dbReference type="InterPro" id="IPR011993">
    <property type="entry name" value="PH-like_dom_sf"/>
</dbReference>
<dbReference type="InterPro" id="IPR041681">
    <property type="entry name" value="PH_9"/>
</dbReference>
<dbReference type="InterPro" id="IPR001849">
    <property type="entry name" value="PH_domain"/>
</dbReference>
<dbReference type="Proteomes" id="UP000605846">
    <property type="component" value="Unassembled WGS sequence"/>
</dbReference>
<evidence type="ECO:0000259" key="2">
    <source>
        <dbReference type="PROSITE" id="PS50003"/>
    </source>
</evidence>
<dbReference type="PANTHER" id="PTHR37283:SF1">
    <property type="entry name" value="PH DOMAIN-CONTAINING PROTEIN YHR131C"/>
    <property type="match status" value="1"/>
</dbReference>
<protein>
    <recommendedName>
        <fullName evidence="2">PH domain-containing protein</fullName>
    </recommendedName>
</protein>
<dbReference type="SUPFAM" id="SSF50729">
    <property type="entry name" value="PH domain-like"/>
    <property type="match status" value="1"/>
</dbReference>
<evidence type="ECO:0000313" key="4">
    <source>
        <dbReference type="Proteomes" id="UP000605846"/>
    </source>
</evidence>
<keyword evidence="4" id="KW-1185">Reference proteome</keyword>
<dbReference type="SMART" id="SM00233">
    <property type="entry name" value="PH"/>
    <property type="match status" value="1"/>
</dbReference>
<organism evidence="3 4">
    <name type="scientific">Apophysomyces ossiformis</name>
    <dbReference type="NCBI Taxonomy" id="679940"/>
    <lineage>
        <taxon>Eukaryota</taxon>
        <taxon>Fungi</taxon>
        <taxon>Fungi incertae sedis</taxon>
        <taxon>Mucoromycota</taxon>
        <taxon>Mucoromycotina</taxon>
        <taxon>Mucoromycetes</taxon>
        <taxon>Mucorales</taxon>
        <taxon>Mucorineae</taxon>
        <taxon>Mucoraceae</taxon>
        <taxon>Apophysomyces</taxon>
    </lineage>
</organism>
<dbReference type="PROSITE" id="PS50003">
    <property type="entry name" value="PH_DOMAIN"/>
    <property type="match status" value="1"/>
</dbReference>
<accession>A0A8H7BYI9</accession>